<evidence type="ECO:0000313" key="2">
    <source>
        <dbReference type="WBParaSite" id="nRc.2.0.1.t03618-RA"/>
    </source>
</evidence>
<dbReference type="AlphaFoldDB" id="A0A915HNU8"/>
<reference evidence="2" key="1">
    <citation type="submission" date="2022-11" db="UniProtKB">
        <authorList>
            <consortium name="WormBaseParasite"/>
        </authorList>
    </citation>
    <scope>IDENTIFICATION</scope>
</reference>
<evidence type="ECO:0000313" key="1">
    <source>
        <dbReference type="Proteomes" id="UP000887565"/>
    </source>
</evidence>
<accession>A0A915HNU8</accession>
<organism evidence="1 2">
    <name type="scientific">Romanomermis culicivorax</name>
    <name type="common">Nematode worm</name>
    <dbReference type="NCBI Taxonomy" id="13658"/>
    <lineage>
        <taxon>Eukaryota</taxon>
        <taxon>Metazoa</taxon>
        <taxon>Ecdysozoa</taxon>
        <taxon>Nematoda</taxon>
        <taxon>Enoplea</taxon>
        <taxon>Dorylaimia</taxon>
        <taxon>Mermithida</taxon>
        <taxon>Mermithoidea</taxon>
        <taxon>Mermithidae</taxon>
        <taxon>Romanomermis</taxon>
    </lineage>
</organism>
<sequence length="65" mass="7383">MIPRSCKKDILFCKCFDGITSQYCEILPKNCSSNPNDQIGQNRILTIAEQRRICLWSMGVCCPVV</sequence>
<proteinExistence type="predicted"/>
<protein>
    <submittedName>
        <fullName evidence="2">EGF-like domain-containing protein</fullName>
    </submittedName>
</protein>
<dbReference type="WBParaSite" id="nRc.2.0.1.t03618-RA">
    <property type="protein sequence ID" value="nRc.2.0.1.t03618-RA"/>
    <property type="gene ID" value="nRc.2.0.1.g03618"/>
</dbReference>
<keyword evidence="1" id="KW-1185">Reference proteome</keyword>
<name>A0A915HNU8_ROMCU</name>
<dbReference type="Proteomes" id="UP000887565">
    <property type="component" value="Unplaced"/>
</dbReference>